<evidence type="ECO:0008006" key="3">
    <source>
        <dbReference type="Google" id="ProtNLM"/>
    </source>
</evidence>
<dbReference type="KEGG" id="nsg:H3L94_03490"/>
<dbReference type="Gene3D" id="3.40.50.300">
    <property type="entry name" value="P-loop containing nucleotide triphosphate hydrolases"/>
    <property type="match status" value="1"/>
</dbReference>
<sequence>MKSDKDWQKLENNIRIFSSILYSIPAEQEKVEGINFDAVIHLPQNQLVLIEVTKNFKLDKIRGDINRLSLARSNLFNKGKLAQCFLVINKEPTTDMITSASGANIQIISYENFINQVIDFEKYIALRRNKVFGSAINPSTGESDNQEYIPATYLSENGRKNYSIEELCEILLQNNKIILLGEYGTGKSRCTKEIFSHITKNGKYSDKFILSINLREHWGAGTAEEIIVGHLKRVGFEAKLERILSLLELGKFILVLDGFDEVGSQTFGNDPEKRLSIRKKALQGVSELIRLNKGGILITGRPHYFNSHEEMLDCLGLSTKDTGLKLIKCAEEFNDTQTSLYLKKIGVNTKCPIWLPKKPLIFHILSSIQINERIKILENENGELAFWGQFLDSVCEREARIHSSINAKSVRNVLMELAKITRFSDFNLGRLTPKDFNESYENATGTSPDEAGHLMLNRLGAEVD</sequence>
<protein>
    <recommendedName>
        <fullName evidence="3">NACHT domain-containing protein</fullName>
    </recommendedName>
</protein>
<reference evidence="1 2" key="1">
    <citation type="submission" date="2020-07" db="EMBL/GenBank/DDBJ databases">
        <title>Genomic diversity of species in the Neisseriaceae family.</title>
        <authorList>
            <person name="Vincent A.T."/>
            <person name="Bernet E."/>
            <person name="Veyrier F.J."/>
        </authorList>
    </citation>
    <scope>NUCLEOTIDE SEQUENCE [LARGE SCALE GENOMIC DNA]</scope>
    <source>
        <strain evidence="1 2">DSM 22244</strain>
    </source>
</reference>
<organism evidence="1 2">
    <name type="scientific">Neisseria shayeganii</name>
    <dbReference type="NCBI Taxonomy" id="607712"/>
    <lineage>
        <taxon>Bacteria</taxon>
        <taxon>Pseudomonadati</taxon>
        <taxon>Pseudomonadota</taxon>
        <taxon>Betaproteobacteria</taxon>
        <taxon>Neisseriales</taxon>
        <taxon>Neisseriaceae</taxon>
        <taxon>Neisseria</taxon>
    </lineage>
</organism>
<dbReference type="InterPro" id="IPR027417">
    <property type="entry name" value="P-loop_NTPase"/>
</dbReference>
<dbReference type="RefSeq" id="WP_182122673.1">
    <property type="nucleotide sequence ID" value="NZ_CP059567.1"/>
</dbReference>
<dbReference type="Proteomes" id="UP000514752">
    <property type="component" value="Chromosome"/>
</dbReference>
<evidence type="ECO:0000313" key="2">
    <source>
        <dbReference type="Proteomes" id="UP000514752"/>
    </source>
</evidence>
<name>A0A7D7SHT4_9NEIS</name>
<gene>
    <name evidence="1" type="ORF">H3L94_03490</name>
</gene>
<proteinExistence type="predicted"/>
<dbReference type="EMBL" id="CP059567">
    <property type="protein sequence ID" value="QMT41112.1"/>
    <property type="molecule type" value="Genomic_DNA"/>
</dbReference>
<evidence type="ECO:0000313" key="1">
    <source>
        <dbReference type="EMBL" id="QMT41112.1"/>
    </source>
</evidence>
<accession>A0A7D7SHT4</accession>
<dbReference type="AlphaFoldDB" id="A0A7D7SHT4"/>
<dbReference type="SUPFAM" id="SSF52540">
    <property type="entry name" value="P-loop containing nucleoside triphosphate hydrolases"/>
    <property type="match status" value="1"/>
</dbReference>